<proteinExistence type="predicted"/>
<dbReference type="AlphaFoldDB" id="A0A2U3LDX5"/>
<evidence type="ECO:0000313" key="3">
    <source>
        <dbReference type="Proteomes" id="UP000238701"/>
    </source>
</evidence>
<keyword evidence="1" id="KW-0812">Transmembrane</keyword>
<dbReference type="EMBL" id="OMOD01000197">
    <property type="protein sequence ID" value="SPF50040.1"/>
    <property type="molecule type" value="Genomic_DNA"/>
</dbReference>
<protein>
    <submittedName>
        <fullName evidence="2">Uncharacterized protein</fullName>
    </submittedName>
</protein>
<reference evidence="3" key="1">
    <citation type="submission" date="2018-02" db="EMBL/GenBank/DDBJ databases">
        <authorList>
            <person name="Hausmann B."/>
        </authorList>
    </citation>
    <scope>NUCLEOTIDE SEQUENCE [LARGE SCALE GENOMIC DNA]</scope>
    <source>
        <strain evidence="3">Peat soil MAG SbA1</strain>
    </source>
</reference>
<evidence type="ECO:0000313" key="2">
    <source>
        <dbReference type="EMBL" id="SPF50040.1"/>
    </source>
</evidence>
<name>A0A2U3LDX5_9BACT</name>
<evidence type="ECO:0000256" key="1">
    <source>
        <dbReference type="SAM" id="Phobius"/>
    </source>
</evidence>
<dbReference type="Proteomes" id="UP000238701">
    <property type="component" value="Unassembled WGS sequence"/>
</dbReference>
<organism evidence="2 3">
    <name type="scientific">Candidatus Sulfotelmatobacter kueseliae</name>
    <dbReference type="NCBI Taxonomy" id="2042962"/>
    <lineage>
        <taxon>Bacteria</taxon>
        <taxon>Pseudomonadati</taxon>
        <taxon>Acidobacteriota</taxon>
        <taxon>Terriglobia</taxon>
        <taxon>Terriglobales</taxon>
        <taxon>Candidatus Korobacteraceae</taxon>
        <taxon>Candidatus Sulfotelmatobacter</taxon>
    </lineage>
</organism>
<keyword evidence="1" id="KW-1133">Transmembrane helix</keyword>
<sequence length="142" mass="15640">MILAHPRYRTVRRFRGGVIVAPGAVRIEAVSKISAWQKLGVVTRVAGQQAGRSRTLKAIKGAVATTVRSFAHAMHQLWLEVIGTLFLAIAGFGAVTLVREYLKYEAGRTTAGRVAIAVGFTLTFAWFGLTSFWRVKRKSQRP</sequence>
<accession>A0A2U3LDX5</accession>
<feature type="transmembrane region" description="Helical" evidence="1">
    <location>
        <begin position="77"/>
        <end position="98"/>
    </location>
</feature>
<keyword evidence="1" id="KW-0472">Membrane</keyword>
<gene>
    <name evidence="2" type="ORF">SBA1_980043</name>
</gene>
<feature type="transmembrane region" description="Helical" evidence="1">
    <location>
        <begin position="110"/>
        <end position="133"/>
    </location>
</feature>